<keyword evidence="3" id="KW-1185">Reference proteome</keyword>
<dbReference type="SUPFAM" id="SSF64268">
    <property type="entry name" value="PX domain"/>
    <property type="match status" value="1"/>
</dbReference>
<dbReference type="GO" id="GO:0030905">
    <property type="term" value="C:retromer, tubulation complex"/>
    <property type="evidence" value="ECO:0007669"/>
    <property type="project" value="TreeGrafter"/>
</dbReference>
<dbReference type="AlphaFoldDB" id="A0A8H7BIF1"/>
<dbReference type="Pfam" id="PF00787">
    <property type="entry name" value="PX"/>
    <property type="match status" value="1"/>
</dbReference>
<dbReference type="GO" id="GO:0006886">
    <property type="term" value="P:intracellular protein transport"/>
    <property type="evidence" value="ECO:0007669"/>
    <property type="project" value="TreeGrafter"/>
</dbReference>
<dbReference type="InterPro" id="IPR036871">
    <property type="entry name" value="PX_dom_sf"/>
</dbReference>
<dbReference type="GO" id="GO:0005829">
    <property type="term" value="C:cytosol"/>
    <property type="evidence" value="ECO:0007669"/>
    <property type="project" value="GOC"/>
</dbReference>
<dbReference type="InterPro" id="IPR001683">
    <property type="entry name" value="PX_dom"/>
</dbReference>
<protein>
    <submittedName>
        <fullName evidence="2">Vacuolar protein sorting-associated protein 17</fullName>
    </submittedName>
</protein>
<organism evidence="2 3">
    <name type="scientific">Apophysomyces ossiformis</name>
    <dbReference type="NCBI Taxonomy" id="679940"/>
    <lineage>
        <taxon>Eukaryota</taxon>
        <taxon>Fungi</taxon>
        <taxon>Fungi incertae sedis</taxon>
        <taxon>Mucoromycota</taxon>
        <taxon>Mucoromycotina</taxon>
        <taxon>Mucoromycetes</taxon>
        <taxon>Mucorales</taxon>
        <taxon>Mucorineae</taxon>
        <taxon>Mucoraceae</taxon>
        <taxon>Apophysomyces</taxon>
    </lineage>
</organism>
<dbReference type="PANTHER" id="PTHR47433">
    <property type="entry name" value="VACUOLAR PROTEIN SORTING-ASSOCIATED PROTEIN 17"/>
    <property type="match status" value="1"/>
</dbReference>
<dbReference type="GO" id="GO:0032266">
    <property type="term" value="F:phosphatidylinositol-3-phosphate binding"/>
    <property type="evidence" value="ECO:0007669"/>
    <property type="project" value="TreeGrafter"/>
</dbReference>
<accession>A0A8H7BIF1</accession>
<feature type="domain" description="PX" evidence="1">
    <location>
        <begin position="44"/>
        <end position="144"/>
    </location>
</feature>
<sequence length="402" mass="47132">MVSSPISENEHTQAASLQVWITTVDYNRKDPVFWIEVLTNLTKYKQKRRRFPRYYSELEKLSQHLIATLDDVFVPALPACPIPRYNRQQQLAPRRWWLNVGAQDHIVTEDEEDRIDIKVQRWFDRIVKNRRVQSSEGLREFVESEVGFRPQLPRKPVSTTRPVVMKDMEPEFRQFSEQLTQFSHHLAQWQLQTQRVEIAQKESAQAWIEMASSWITYGGMERDPDLFILYKHMAKKCQQASDVEISQARALTETIGDEIVYQINNADGAQLSMQRRVDALSDYVASTKQTESSLRALERLKSSININHERANGAIIDLENNEKKNAQLTFSIRAQARKHEQECLARYERIDGHLREDLEEDYKSDTANDMIMTIQEFARSQLYLEQQKLQIWQAGLNHLLPK</sequence>
<dbReference type="InterPro" id="IPR027267">
    <property type="entry name" value="AH/BAR_dom_sf"/>
</dbReference>
<dbReference type="OrthoDB" id="9976382at2759"/>
<dbReference type="InterPro" id="IPR053055">
    <property type="entry name" value="VPS17"/>
</dbReference>
<gene>
    <name evidence="2" type="primary">VPS17</name>
    <name evidence="2" type="ORF">EC973_004296</name>
</gene>
<comment type="caution">
    <text evidence="2">The sequence shown here is derived from an EMBL/GenBank/DDBJ whole genome shotgun (WGS) entry which is preliminary data.</text>
</comment>
<dbReference type="PANTHER" id="PTHR47433:SF1">
    <property type="entry name" value="VACUOLAR PROTEIN SORTING-ASSOCIATED PROTEIN 17"/>
    <property type="match status" value="1"/>
</dbReference>
<reference evidence="2" key="1">
    <citation type="submission" date="2020-01" db="EMBL/GenBank/DDBJ databases">
        <title>Genome Sequencing of Three Apophysomyces-Like Fungal Strains Confirms a Novel Fungal Genus in the Mucoromycota with divergent Burkholderia-like Endosymbiotic Bacteria.</title>
        <authorList>
            <person name="Stajich J.E."/>
            <person name="Macias A.M."/>
            <person name="Carter-House D."/>
            <person name="Lovett B."/>
            <person name="Kasson L.R."/>
            <person name="Berry K."/>
            <person name="Grigoriev I."/>
            <person name="Chang Y."/>
            <person name="Spatafora J."/>
            <person name="Kasson M.T."/>
        </authorList>
    </citation>
    <scope>NUCLEOTIDE SEQUENCE</scope>
    <source>
        <strain evidence="2">NRRL A-21654</strain>
    </source>
</reference>
<dbReference type="GO" id="GO:0042147">
    <property type="term" value="P:retrograde transport, endosome to Golgi"/>
    <property type="evidence" value="ECO:0007669"/>
    <property type="project" value="TreeGrafter"/>
</dbReference>
<name>A0A8H7BIF1_9FUNG</name>
<evidence type="ECO:0000313" key="2">
    <source>
        <dbReference type="EMBL" id="KAF7721675.1"/>
    </source>
</evidence>
<evidence type="ECO:0000259" key="1">
    <source>
        <dbReference type="Pfam" id="PF00787"/>
    </source>
</evidence>
<dbReference type="EMBL" id="JABAYA010000243">
    <property type="protein sequence ID" value="KAF7721675.1"/>
    <property type="molecule type" value="Genomic_DNA"/>
</dbReference>
<dbReference type="Gene3D" id="3.30.1520.10">
    <property type="entry name" value="Phox-like domain"/>
    <property type="match status" value="1"/>
</dbReference>
<dbReference type="Proteomes" id="UP000605846">
    <property type="component" value="Unassembled WGS sequence"/>
</dbReference>
<dbReference type="Gene3D" id="1.20.1270.60">
    <property type="entry name" value="Arfaptin homology (AH) domain/BAR domain"/>
    <property type="match status" value="1"/>
</dbReference>
<dbReference type="GO" id="GO:0005768">
    <property type="term" value="C:endosome"/>
    <property type="evidence" value="ECO:0007669"/>
    <property type="project" value="TreeGrafter"/>
</dbReference>
<evidence type="ECO:0000313" key="3">
    <source>
        <dbReference type="Proteomes" id="UP000605846"/>
    </source>
</evidence>
<proteinExistence type="predicted"/>